<organism evidence="9 10">
    <name type="scientific">Agrobacterium rosae</name>
    <dbReference type="NCBI Taxonomy" id="1972867"/>
    <lineage>
        <taxon>Bacteria</taxon>
        <taxon>Pseudomonadati</taxon>
        <taxon>Pseudomonadota</taxon>
        <taxon>Alphaproteobacteria</taxon>
        <taxon>Hyphomicrobiales</taxon>
        <taxon>Rhizobiaceae</taxon>
        <taxon>Rhizobium/Agrobacterium group</taxon>
        <taxon>Agrobacterium</taxon>
    </lineage>
</organism>
<name>A0ABU4VZ00_9HYPH</name>
<dbReference type="PANTHER" id="PTHR13604:SF0">
    <property type="entry name" value="ABASIC SITE PROCESSING PROTEIN HMCES"/>
    <property type="match status" value="1"/>
</dbReference>
<protein>
    <recommendedName>
        <fullName evidence="8">Abasic site processing protein</fullName>
        <ecNumber evidence="8">3.4.-.-</ecNumber>
    </recommendedName>
</protein>
<evidence type="ECO:0000256" key="6">
    <source>
        <dbReference type="ARBA" id="ARBA00023125"/>
    </source>
</evidence>
<evidence type="ECO:0000256" key="2">
    <source>
        <dbReference type="ARBA" id="ARBA00022670"/>
    </source>
</evidence>
<sequence length="221" mass="25546">MCNLYQVRTNQEAMRDIAGMMSERLNLQPDVEVYPDRPAPVVRNKDGSRELAELTWGMPTPPNILGDKPDTGVTNIRNVTSPHWRRWLKPENRCIVPWTRFCEWEDTKPRKTKRWFAINDGEPLAFFAGVWTEWHGVRGSMKNPREGDHELFAFLTTDPNTVVKPIHPKAMPVVLTTKEEVDVWMSAPWDEAKELQRPLSDGKLILLPTIEQKQETDDLFG</sequence>
<dbReference type="SUPFAM" id="SSF143081">
    <property type="entry name" value="BB1717-like"/>
    <property type="match status" value="1"/>
</dbReference>
<keyword evidence="5" id="KW-0190">Covalent protein-DNA linkage</keyword>
<keyword evidence="7" id="KW-0456">Lyase</keyword>
<dbReference type="EMBL" id="JAVRAD010000003">
    <property type="protein sequence ID" value="MDX8329612.1"/>
    <property type="molecule type" value="Genomic_DNA"/>
</dbReference>
<keyword evidence="4 8" id="KW-0378">Hydrolase</keyword>
<evidence type="ECO:0000256" key="1">
    <source>
        <dbReference type="ARBA" id="ARBA00008136"/>
    </source>
</evidence>
<dbReference type="GO" id="GO:0016787">
    <property type="term" value="F:hydrolase activity"/>
    <property type="evidence" value="ECO:0007669"/>
    <property type="project" value="UniProtKB-KW"/>
</dbReference>
<dbReference type="Gene3D" id="3.90.1680.20">
    <property type="match status" value="2"/>
</dbReference>
<reference evidence="9" key="1">
    <citation type="journal article" date="2023" name="Phytobiomes J">
        <title>Deciphering the key players within the bacterial microbiota associated with aerial crown gall tumors on rhododendron: Insights into the gallobiome.</title>
        <authorList>
            <person name="Kuzmanovic N."/>
            <person name="Nesme J."/>
            <person name="Wolf J."/>
            <person name="Neumann-Schaal M."/>
            <person name="Petersen J."/>
            <person name="Fernandez-Gnecco G."/>
            <person name="Sproeer C."/>
            <person name="Bunk B."/>
            <person name="Overmann J."/>
            <person name="Sorensen S.J."/>
            <person name="Idczak E."/>
            <person name="Smalla K."/>
        </authorList>
    </citation>
    <scope>NUCLEOTIDE SEQUENCE [LARGE SCALE GENOMIC DNA]</scope>
    <source>
        <strain evidence="9">Rho-14.1</strain>
    </source>
</reference>
<proteinExistence type="inferred from homology"/>
<keyword evidence="6" id="KW-0238">DNA-binding</keyword>
<dbReference type="EC" id="3.4.-.-" evidence="8"/>
<evidence type="ECO:0000256" key="5">
    <source>
        <dbReference type="ARBA" id="ARBA00023124"/>
    </source>
</evidence>
<comment type="caution">
    <text evidence="9">The sequence shown here is derived from an EMBL/GenBank/DDBJ whole genome shotgun (WGS) entry which is preliminary data.</text>
</comment>
<evidence type="ECO:0000256" key="8">
    <source>
        <dbReference type="RuleBase" id="RU364100"/>
    </source>
</evidence>
<gene>
    <name evidence="9" type="ORF">RMS29_10270</name>
</gene>
<dbReference type="Proteomes" id="UP001277561">
    <property type="component" value="Unassembled WGS sequence"/>
</dbReference>
<evidence type="ECO:0000313" key="10">
    <source>
        <dbReference type="Proteomes" id="UP001277561"/>
    </source>
</evidence>
<keyword evidence="3" id="KW-0227">DNA damage</keyword>
<evidence type="ECO:0000313" key="9">
    <source>
        <dbReference type="EMBL" id="MDX8329612.1"/>
    </source>
</evidence>
<evidence type="ECO:0000256" key="4">
    <source>
        <dbReference type="ARBA" id="ARBA00022801"/>
    </source>
</evidence>
<dbReference type="Pfam" id="PF02586">
    <property type="entry name" value="SRAP"/>
    <property type="match status" value="1"/>
</dbReference>
<keyword evidence="10" id="KW-1185">Reference proteome</keyword>
<dbReference type="PANTHER" id="PTHR13604">
    <property type="entry name" value="DC12-RELATED"/>
    <property type="match status" value="1"/>
</dbReference>
<comment type="similarity">
    <text evidence="1 8">Belongs to the SOS response-associated peptidase family.</text>
</comment>
<evidence type="ECO:0000256" key="7">
    <source>
        <dbReference type="ARBA" id="ARBA00023239"/>
    </source>
</evidence>
<keyword evidence="2 8" id="KW-0645">Protease</keyword>
<dbReference type="RefSeq" id="WP_320188244.1">
    <property type="nucleotide sequence ID" value="NZ_CP192764.1"/>
</dbReference>
<dbReference type="InterPro" id="IPR003738">
    <property type="entry name" value="SRAP"/>
</dbReference>
<accession>A0ABU4VZ00</accession>
<evidence type="ECO:0000256" key="3">
    <source>
        <dbReference type="ARBA" id="ARBA00022763"/>
    </source>
</evidence>
<dbReference type="InterPro" id="IPR036590">
    <property type="entry name" value="SRAP-like"/>
</dbReference>